<evidence type="ECO:0000256" key="5">
    <source>
        <dbReference type="SAM" id="MobiDB-lite"/>
    </source>
</evidence>
<dbReference type="GO" id="GO:0051304">
    <property type="term" value="P:chromosome separation"/>
    <property type="evidence" value="ECO:0007669"/>
    <property type="project" value="InterPro"/>
</dbReference>
<dbReference type="Pfam" id="PF04079">
    <property type="entry name" value="SMC_ScpB"/>
    <property type="match status" value="1"/>
</dbReference>
<feature type="compositionally biased region" description="Polar residues" evidence="5">
    <location>
        <begin position="187"/>
        <end position="220"/>
    </location>
</feature>
<comment type="caution">
    <text evidence="6">The sequence shown here is derived from an EMBL/GenBank/DDBJ whole genome shotgun (WGS) entry which is preliminary data.</text>
</comment>
<protein>
    <recommendedName>
        <fullName evidence="8">SMC-Scp complex subunit ScpB</fullName>
    </recommendedName>
</protein>
<feature type="region of interest" description="Disordered" evidence="5">
    <location>
        <begin position="181"/>
        <end position="220"/>
    </location>
</feature>
<dbReference type="InterPro" id="IPR036388">
    <property type="entry name" value="WH-like_DNA-bd_sf"/>
</dbReference>
<keyword evidence="2" id="KW-0132">Cell division</keyword>
<sequence length="220" mass="24776">MAKGFDLNAKIAELEALLFIHGEPLPLKKIQSVLEVSKEEADRAIEGLEARLGEEHRGLALLKDGDKIQLVTKTQFGKILEKFVKDELSEELSPASLETLAAIIYFAPISRSRLEYLRGVNSSFILRSLLLRGLVERFSDPDRPNQYLYRPTFELLKHAGLSKREDMPDFEKFQGLMRAFETHSEDSGQVQSETTEVTAESSPMQQVGGEKNTTTEPHTQ</sequence>
<dbReference type="SUPFAM" id="SSF46785">
    <property type="entry name" value="Winged helix' DNA-binding domain"/>
    <property type="match status" value="2"/>
</dbReference>
<reference evidence="6 7" key="1">
    <citation type="journal article" date="2016" name="Nat. Commun.">
        <title>Thousands of microbial genomes shed light on interconnected biogeochemical processes in an aquifer system.</title>
        <authorList>
            <person name="Anantharaman K."/>
            <person name="Brown C.T."/>
            <person name="Hug L.A."/>
            <person name="Sharon I."/>
            <person name="Castelle C.J."/>
            <person name="Probst A.J."/>
            <person name="Thomas B.C."/>
            <person name="Singh A."/>
            <person name="Wilkins M.J."/>
            <person name="Karaoz U."/>
            <person name="Brodie E.L."/>
            <person name="Williams K.H."/>
            <person name="Hubbard S.S."/>
            <person name="Banfield J.F."/>
        </authorList>
    </citation>
    <scope>NUCLEOTIDE SEQUENCE [LARGE SCALE GENOMIC DNA]</scope>
</reference>
<dbReference type="InterPro" id="IPR036390">
    <property type="entry name" value="WH_DNA-bd_sf"/>
</dbReference>
<accession>A0A1G2CE19</accession>
<evidence type="ECO:0000256" key="4">
    <source>
        <dbReference type="ARBA" id="ARBA00023306"/>
    </source>
</evidence>
<evidence type="ECO:0000256" key="1">
    <source>
        <dbReference type="ARBA" id="ARBA00022490"/>
    </source>
</evidence>
<organism evidence="6 7">
    <name type="scientific">Candidatus Liptonbacteria bacterium RIFCSPLOWO2_01_FULL_52_25</name>
    <dbReference type="NCBI Taxonomy" id="1798650"/>
    <lineage>
        <taxon>Bacteria</taxon>
        <taxon>Candidatus Liptoniibacteriota</taxon>
    </lineage>
</organism>
<dbReference type="AlphaFoldDB" id="A0A1G2CE19"/>
<proteinExistence type="predicted"/>
<dbReference type="STRING" id="1798650.A2945_01300"/>
<evidence type="ECO:0000256" key="2">
    <source>
        <dbReference type="ARBA" id="ARBA00022618"/>
    </source>
</evidence>
<keyword evidence="3" id="KW-0159">Chromosome partition</keyword>
<evidence type="ECO:0000256" key="3">
    <source>
        <dbReference type="ARBA" id="ARBA00022829"/>
    </source>
</evidence>
<dbReference type="GO" id="GO:0051301">
    <property type="term" value="P:cell division"/>
    <property type="evidence" value="ECO:0007669"/>
    <property type="project" value="UniProtKB-KW"/>
</dbReference>
<dbReference type="InterPro" id="IPR005234">
    <property type="entry name" value="ScpB_csome_segregation"/>
</dbReference>
<dbReference type="PANTHER" id="PTHR34298">
    <property type="entry name" value="SEGREGATION AND CONDENSATION PROTEIN B"/>
    <property type="match status" value="1"/>
</dbReference>
<dbReference type="PANTHER" id="PTHR34298:SF2">
    <property type="entry name" value="SEGREGATION AND CONDENSATION PROTEIN B"/>
    <property type="match status" value="1"/>
</dbReference>
<dbReference type="EMBL" id="MHLA01000015">
    <property type="protein sequence ID" value="OGY99476.1"/>
    <property type="molecule type" value="Genomic_DNA"/>
</dbReference>
<dbReference type="Gene3D" id="1.10.10.10">
    <property type="entry name" value="Winged helix-like DNA-binding domain superfamily/Winged helix DNA-binding domain"/>
    <property type="match status" value="2"/>
</dbReference>
<evidence type="ECO:0008006" key="8">
    <source>
        <dbReference type="Google" id="ProtNLM"/>
    </source>
</evidence>
<name>A0A1G2CE19_9BACT</name>
<keyword evidence="1" id="KW-0963">Cytoplasm</keyword>
<evidence type="ECO:0000313" key="7">
    <source>
        <dbReference type="Proteomes" id="UP000178880"/>
    </source>
</evidence>
<keyword evidence="4" id="KW-0131">Cell cycle</keyword>
<dbReference type="Proteomes" id="UP000178880">
    <property type="component" value="Unassembled WGS sequence"/>
</dbReference>
<evidence type="ECO:0000313" key="6">
    <source>
        <dbReference type="EMBL" id="OGY99476.1"/>
    </source>
</evidence>
<gene>
    <name evidence="6" type="ORF">A2945_01300</name>
</gene>